<accession>A0AAV5USB7</accession>
<organism evidence="1 2">
    <name type="scientific">Pristionchus fissidentatus</name>
    <dbReference type="NCBI Taxonomy" id="1538716"/>
    <lineage>
        <taxon>Eukaryota</taxon>
        <taxon>Metazoa</taxon>
        <taxon>Ecdysozoa</taxon>
        <taxon>Nematoda</taxon>
        <taxon>Chromadorea</taxon>
        <taxon>Rhabditida</taxon>
        <taxon>Rhabditina</taxon>
        <taxon>Diplogasteromorpha</taxon>
        <taxon>Diplogasteroidea</taxon>
        <taxon>Neodiplogasteridae</taxon>
        <taxon>Pristionchus</taxon>
    </lineage>
</organism>
<feature type="non-terminal residue" evidence="1">
    <location>
        <position position="1"/>
    </location>
</feature>
<protein>
    <submittedName>
        <fullName evidence="1">Uncharacterized protein</fullName>
    </submittedName>
</protein>
<evidence type="ECO:0000313" key="1">
    <source>
        <dbReference type="EMBL" id="GMT09145.1"/>
    </source>
</evidence>
<keyword evidence="2" id="KW-1185">Reference proteome</keyword>
<proteinExistence type="predicted"/>
<name>A0AAV5USB7_9BILA</name>
<dbReference type="AlphaFoldDB" id="A0AAV5USB7"/>
<dbReference type="EMBL" id="BTSY01000001">
    <property type="protein sequence ID" value="GMT09145.1"/>
    <property type="molecule type" value="Genomic_DNA"/>
</dbReference>
<evidence type="ECO:0000313" key="2">
    <source>
        <dbReference type="Proteomes" id="UP001432322"/>
    </source>
</evidence>
<dbReference type="Proteomes" id="UP001432322">
    <property type="component" value="Unassembled WGS sequence"/>
</dbReference>
<sequence length="185" mass="21168">REYSIFSRTFAHSTMRQVTVAAGMSNRNTLPTFLLQSRAVAFSTECFELEWTRTQRTVLDLAGAVENMNVHIFNSGKSIGIDMLIGLANEILSKRCRRLIFHTSPPLSFQEARNLFQDIITSGAIVYLEVSIPDTGEERIEDPQHYYHGPNVDCYKFKTFPNSARIYHVNSIDSDNNKLPLYYHV</sequence>
<reference evidence="1" key="1">
    <citation type="submission" date="2023-10" db="EMBL/GenBank/DDBJ databases">
        <title>Genome assembly of Pristionchus species.</title>
        <authorList>
            <person name="Yoshida K."/>
            <person name="Sommer R.J."/>
        </authorList>
    </citation>
    <scope>NUCLEOTIDE SEQUENCE</scope>
    <source>
        <strain evidence="1">RS5133</strain>
    </source>
</reference>
<gene>
    <name evidence="1" type="ORF">PFISCL1PPCAC_442</name>
</gene>
<comment type="caution">
    <text evidence="1">The sequence shown here is derived from an EMBL/GenBank/DDBJ whole genome shotgun (WGS) entry which is preliminary data.</text>
</comment>